<evidence type="ECO:0000313" key="2">
    <source>
        <dbReference type="EMBL" id="SVE10155.1"/>
    </source>
</evidence>
<gene>
    <name evidence="2" type="ORF">METZ01_LOCUS463009</name>
</gene>
<feature type="non-terminal residue" evidence="2">
    <location>
        <position position="69"/>
    </location>
</feature>
<dbReference type="EMBL" id="UINC01194190">
    <property type="protein sequence ID" value="SVE10155.1"/>
    <property type="molecule type" value="Genomic_DNA"/>
</dbReference>
<proteinExistence type="predicted"/>
<feature type="transmembrane region" description="Helical" evidence="1">
    <location>
        <begin position="49"/>
        <end position="68"/>
    </location>
</feature>
<keyword evidence="1" id="KW-0472">Membrane</keyword>
<protein>
    <recommendedName>
        <fullName evidence="3">Sulphur transport domain-containing protein</fullName>
    </recommendedName>
</protein>
<reference evidence="2" key="1">
    <citation type="submission" date="2018-05" db="EMBL/GenBank/DDBJ databases">
        <authorList>
            <person name="Lanie J.A."/>
            <person name="Ng W.-L."/>
            <person name="Kazmierczak K.M."/>
            <person name="Andrzejewski T.M."/>
            <person name="Davidsen T.M."/>
            <person name="Wayne K.J."/>
            <person name="Tettelin H."/>
            <person name="Glass J.I."/>
            <person name="Rusch D."/>
            <person name="Podicherti R."/>
            <person name="Tsui H.-C.T."/>
            <person name="Winkler M.E."/>
        </authorList>
    </citation>
    <scope>NUCLEOTIDE SEQUENCE</scope>
</reference>
<keyword evidence="1" id="KW-0812">Transmembrane</keyword>
<dbReference type="AlphaFoldDB" id="A0A383ASG0"/>
<evidence type="ECO:0008006" key="3">
    <source>
        <dbReference type="Google" id="ProtNLM"/>
    </source>
</evidence>
<sequence length="69" mass="7348">MIEQDWLYGLLGGVFIGLAASIFLLVNGRIMGASSIIGGIIHTSKENDYLELISFIIGLISLPAILAIT</sequence>
<accession>A0A383ASG0</accession>
<name>A0A383ASG0_9ZZZZ</name>
<keyword evidence="1" id="KW-1133">Transmembrane helix</keyword>
<evidence type="ECO:0000256" key="1">
    <source>
        <dbReference type="SAM" id="Phobius"/>
    </source>
</evidence>
<feature type="transmembrane region" description="Helical" evidence="1">
    <location>
        <begin position="6"/>
        <end position="28"/>
    </location>
</feature>
<organism evidence="2">
    <name type="scientific">marine metagenome</name>
    <dbReference type="NCBI Taxonomy" id="408172"/>
    <lineage>
        <taxon>unclassified sequences</taxon>
        <taxon>metagenomes</taxon>
        <taxon>ecological metagenomes</taxon>
    </lineage>
</organism>